<reference evidence="2 3" key="1">
    <citation type="submission" date="2017-12" db="EMBL/GenBank/DDBJ databases">
        <title>Hemimetabolous genomes reveal molecular basis of termite eusociality.</title>
        <authorList>
            <person name="Harrison M.C."/>
            <person name="Jongepier E."/>
            <person name="Robertson H.M."/>
            <person name="Arning N."/>
            <person name="Bitard-Feildel T."/>
            <person name="Chao H."/>
            <person name="Childers C.P."/>
            <person name="Dinh H."/>
            <person name="Doddapaneni H."/>
            <person name="Dugan S."/>
            <person name="Gowin J."/>
            <person name="Greiner C."/>
            <person name="Han Y."/>
            <person name="Hu H."/>
            <person name="Hughes D.S.T."/>
            <person name="Huylmans A.-K."/>
            <person name="Kemena C."/>
            <person name="Kremer L.P.M."/>
            <person name="Lee S.L."/>
            <person name="Lopez-Ezquerra A."/>
            <person name="Mallet L."/>
            <person name="Monroy-Kuhn J.M."/>
            <person name="Moser A."/>
            <person name="Murali S.C."/>
            <person name="Muzny D.M."/>
            <person name="Otani S."/>
            <person name="Piulachs M.-D."/>
            <person name="Poelchau M."/>
            <person name="Qu J."/>
            <person name="Schaub F."/>
            <person name="Wada-Katsumata A."/>
            <person name="Worley K.C."/>
            <person name="Xie Q."/>
            <person name="Ylla G."/>
            <person name="Poulsen M."/>
            <person name="Gibbs R.A."/>
            <person name="Schal C."/>
            <person name="Richards S."/>
            <person name="Belles X."/>
            <person name="Korb J."/>
            <person name="Bornberg-Bauer E."/>
        </authorList>
    </citation>
    <scope>NUCLEOTIDE SEQUENCE [LARGE SCALE GENOMIC DNA]</scope>
    <source>
        <tissue evidence="2">Whole body</tissue>
    </source>
</reference>
<evidence type="ECO:0000256" key="1">
    <source>
        <dbReference type="SAM" id="MobiDB-lite"/>
    </source>
</evidence>
<keyword evidence="3" id="KW-1185">Reference proteome</keyword>
<gene>
    <name evidence="2" type="ORF">B7P43_G01486</name>
</gene>
<feature type="region of interest" description="Disordered" evidence="1">
    <location>
        <begin position="43"/>
        <end position="68"/>
    </location>
</feature>
<name>A0A2J7RKA1_9NEOP</name>
<evidence type="ECO:0000313" key="2">
    <source>
        <dbReference type="EMBL" id="PNF41263.1"/>
    </source>
</evidence>
<feature type="compositionally biased region" description="Basic and acidic residues" evidence="1">
    <location>
        <begin position="55"/>
        <end position="68"/>
    </location>
</feature>
<feature type="compositionally biased region" description="Polar residues" evidence="1">
    <location>
        <begin position="43"/>
        <end position="52"/>
    </location>
</feature>
<accession>A0A2J7RKA1</accession>
<comment type="caution">
    <text evidence="2">The sequence shown here is derived from an EMBL/GenBank/DDBJ whole genome shotgun (WGS) entry which is preliminary data.</text>
</comment>
<protein>
    <submittedName>
        <fullName evidence="2">Uncharacterized protein</fullName>
    </submittedName>
</protein>
<dbReference type="AlphaFoldDB" id="A0A2J7RKA1"/>
<sequence>MPTPTPGLRIWSKSVRKLKVQFLNNNDNVSAQDTIRNTNHAGHTHAACTNHQIKSKTDENSSTQYRDK</sequence>
<dbReference type="EMBL" id="NEVH01002981">
    <property type="protein sequence ID" value="PNF41263.1"/>
    <property type="molecule type" value="Genomic_DNA"/>
</dbReference>
<proteinExistence type="predicted"/>
<organism evidence="2 3">
    <name type="scientific">Cryptotermes secundus</name>
    <dbReference type="NCBI Taxonomy" id="105785"/>
    <lineage>
        <taxon>Eukaryota</taxon>
        <taxon>Metazoa</taxon>
        <taxon>Ecdysozoa</taxon>
        <taxon>Arthropoda</taxon>
        <taxon>Hexapoda</taxon>
        <taxon>Insecta</taxon>
        <taxon>Pterygota</taxon>
        <taxon>Neoptera</taxon>
        <taxon>Polyneoptera</taxon>
        <taxon>Dictyoptera</taxon>
        <taxon>Blattodea</taxon>
        <taxon>Blattoidea</taxon>
        <taxon>Termitoidae</taxon>
        <taxon>Kalotermitidae</taxon>
        <taxon>Cryptotermitinae</taxon>
        <taxon>Cryptotermes</taxon>
    </lineage>
</organism>
<dbReference type="Proteomes" id="UP000235965">
    <property type="component" value="Unassembled WGS sequence"/>
</dbReference>
<dbReference type="InParanoid" id="A0A2J7RKA1"/>
<evidence type="ECO:0000313" key="3">
    <source>
        <dbReference type="Proteomes" id="UP000235965"/>
    </source>
</evidence>